<dbReference type="AlphaFoldDB" id="G3JR79"/>
<dbReference type="GeneID" id="18170426"/>
<keyword evidence="2" id="KW-1185">Reference proteome</keyword>
<name>G3JR79_CORMM</name>
<accession>G3JR79</accession>
<dbReference type="InParanoid" id="G3JR79"/>
<evidence type="ECO:0000313" key="2">
    <source>
        <dbReference type="Proteomes" id="UP000001610"/>
    </source>
</evidence>
<dbReference type="EMBL" id="JH126405">
    <property type="protein sequence ID" value="EGX88375.1"/>
    <property type="molecule type" value="Genomic_DNA"/>
</dbReference>
<gene>
    <name evidence="1" type="ORF">CCM_08418</name>
</gene>
<dbReference type="VEuPathDB" id="FungiDB:CCM_08418"/>
<evidence type="ECO:0000313" key="1">
    <source>
        <dbReference type="EMBL" id="EGX88375.1"/>
    </source>
</evidence>
<reference evidence="1 2" key="1">
    <citation type="journal article" date="2011" name="Genome Biol.">
        <title>Genome sequence of the insect pathogenic fungus Cordyceps militaris, a valued traditional Chinese medicine.</title>
        <authorList>
            <person name="Zheng P."/>
            <person name="Xia Y."/>
            <person name="Xiao G."/>
            <person name="Xiong C."/>
            <person name="Hu X."/>
            <person name="Zhang S."/>
            <person name="Zheng H."/>
            <person name="Huang Y."/>
            <person name="Zhou Y."/>
            <person name="Wang S."/>
            <person name="Zhao G.P."/>
            <person name="Liu X."/>
            <person name="St Leger R.J."/>
            <person name="Wang C."/>
        </authorList>
    </citation>
    <scope>NUCLEOTIDE SEQUENCE [LARGE SCALE GENOMIC DNA]</scope>
    <source>
        <strain evidence="1 2">CM01</strain>
    </source>
</reference>
<dbReference type="RefSeq" id="XP_006673620.1">
    <property type="nucleotide sequence ID" value="XM_006673557.1"/>
</dbReference>
<dbReference type="KEGG" id="cmt:CCM_08418"/>
<dbReference type="HOGENOM" id="CLU_2497822_0_0_1"/>
<proteinExistence type="predicted"/>
<dbReference type="Proteomes" id="UP000001610">
    <property type="component" value="Unassembled WGS sequence"/>
</dbReference>
<sequence length="86" mass="9264">MAGKQTLANKSWSARNSKFHKLSTIVCSPARLALFPLLIISFSIPGQTRSRDTPPPSSFSRCAVQQQLVDLSPIRALIASANSPAL</sequence>
<protein>
    <submittedName>
        <fullName evidence="1">Uncharacterized protein</fullName>
    </submittedName>
</protein>
<organism evidence="1 2">
    <name type="scientific">Cordyceps militaris (strain CM01)</name>
    <name type="common">Caterpillar fungus</name>
    <dbReference type="NCBI Taxonomy" id="983644"/>
    <lineage>
        <taxon>Eukaryota</taxon>
        <taxon>Fungi</taxon>
        <taxon>Dikarya</taxon>
        <taxon>Ascomycota</taxon>
        <taxon>Pezizomycotina</taxon>
        <taxon>Sordariomycetes</taxon>
        <taxon>Hypocreomycetidae</taxon>
        <taxon>Hypocreales</taxon>
        <taxon>Cordycipitaceae</taxon>
        <taxon>Cordyceps</taxon>
    </lineage>
</organism>